<dbReference type="AlphaFoldDB" id="U5CQ03"/>
<organism evidence="1 2">
    <name type="scientific">Amborella trichopoda</name>
    <dbReference type="NCBI Taxonomy" id="13333"/>
    <lineage>
        <taxon>Eukaryota</taxon>
        <taxon>Viridiplantae</taxon>
        <taxon>Streptophyta</taxon>
        <taxon>Embryophyta</taxon>
        <taxon>Tracheophyta</taxon>
        <taxon>Spermatophyta</taxon>
        <taxon>Magnoliopsida</taxon>
        <taxon>Amborellales</taxon>
        <taxon>Amborellaceae</taxon>
        <taxon>Amborella</taxon>
    </lineage>
</organism>
<reference evidence="2" key="1">
    <citation type="journal article" date="2013" name="Science">
        <title>The Amborella genome and the evolution of flowering plants.</title>
        <authorList>
            <consortium name="Amborella Genome Project"/>
        </authorList>
    </citation>
    <scope>NUCLEOTIDE SEQUENCE [LARGE SCALE GENOMIC DNA]</scope>
</reference>
<dbReference type="Proteomes" id="UP000017836">
    <property type="component" value="Unassembled WGS sequence"/>
</dbReference>
<name>U5CQ03_AMBTC</name>
<evidence type="ECO:0000313" key="1">
    <source>
        <dbReference type="EMBL" id="ERN15261.1"/>
    </source>
</evidence>
<dbReference type="Gramene" id="ERN15261">
    <property type="protein sequence ID" value="ERN15261"/>
    <property type="gene ID" value="AMTR_s00056p00216960"/>
</dbReference>
<accession>U5CQ03</accession>
<sequence>VLADEKDANVVNVSELGATGDHSGLLKCDGLLNGVTSDMTCLDEALTNAIGLHIEQIEGVALCDSQIEILEAAEPTENDKGGKSLEMLPSNVEGELASTDVSLSVVRSCVHEKVHGDIQYVEVAGDVVSLDDRCGTGTVMGDEGAIQQNKDSMSLVELKLGMQKLDGTTK</sequence>
<feature type="non-terminal residue" evidence="1">
    <location>
        <position position="170"/>
    </location>
</feature>
<dbReference type="HOGENOM" id="CLU_1574707_0_0_1"/>
<keyword evidence="2" id="KW-1185">Reference proteome</keyword>
<dbReference type="EMBL" id="KI392510">
    <property type="protein sequence ID" value="ERN15261.1"/>
    <property type="molecule type" value="Genomic_DNA"/>
</dbReference>
<protein>
    <submittedName>
        <fullName evidence="1">Uncharacterized protein</fullName>
    </submittedName>
</protein>
<evidence type="ECO:0000313" key="2">
    <source>
        <dbReference type="Proteomes" id="UP000017836"/>
    </source>
</evidence>
<proteinExistence type="predicted"/>
<feature type="non-terminal residue" evidence="1">
    <location>
        <position position="1"/>
    </location>
</feature>
<gene>
    <name evidence="1" type="ORF">AMTR_s00056p00216960</name>
</gene>